<dbReference type="SUPFAM" id="SSF53254">
    <property type="entry name" value="Phosphoglycerate mutase-like"/>
    <property type="match status" value="1"/>
</dbReference>
<sequence length="195" mass="20610">MTTIYLARHGRTAWSVQGLYTGVSDIGLDDEGARQAGALASWAARAEPDEVVSSPLVRAVRTASGAAAAAGVELRTDPRLRELDFGIAEGRRRSELDPEVVRDFEADPAACPFPGGEDPAAGADRFTACLAELGPGRILVVAHNTILRLALCRLLGIPLADYRRRLPRIDHGSVTEVGFGPEGAALRSFNVPLGG</sequence>
<dbReference type="CDD" id="cd07067">
    <property type="entry name" value="HP_PGM_like"/>
    <property type="match status" value="1"/>
</dbReference>
<dbReference type="InterPro" id="IPR050275">
    <property type="entry name" value="PGM_Phosphatase"/>
</dbReference>
<gene>
    <name evidence="3" type="primary">gpmB</name>
    <name evidence="3" type="ORF">Pmi06nite_26600</name>
</gene>
<dbReference type="PANTHER" id="PTHR48100">
    <property type="entry name" value="BROAD-SPECIFICITY PHOSPHATASE YOR283W-RELATED"/>
    <property type="match status" value="1"/>
</dbReference>
<proteinExistence type="predicted"/>
<feature type="binding site" evidence="2">
    <location>
        <position position="58"/>
    </location>
    <ligand>
        <name>substrate</name>
    </ligand>
</feature>
<evidence type="ECO:0000256" key="2">
    <source>
        <dbReference type="PIRSR" id="PIRSR613078-2"/>
    </source>
</evidence>
<organism evidence="3 4">
    <name type="scientific">Planotetraspora mira</name>
    <dbReference type="NCBI Taxonomy" id="58121"/>
    <lineage>
        <taxon>Bacteria</taxon>
        <taxon>Bacillati</taxon>
        <taxon>Actinomycetota</taxon>
        <taxon>Actinomycetes</taxon>
        <taxon>Streptosporangiales</taxon>
        <taxon>Streptosporangiaceae</taxon>
        <taxon>Planotetraspora</taxon>
    </lineage>
</organism>
<evidence type="ECO:0000313" key="3">
    <source>
        <dbReference type="EMBL" id="GII29218.1"/>
    </source>
</evidence>
<dbReference type="SMART" id="SM00855">
    <property type="entry name" value="PGAM"/>
    <property type="match status" value="1"/>
</dbReference>
<reference evidence="3 4" key="1">
    <citation type="submission" date="2021-01" db="EMBL/GenBank/DDBJ databases">
        <title>Whole genome shotgun sequence of Planotetraspora mira NBRC 15435.</title>
        <authorList>
            <person name="Komaki H."/>
            <person name="Tamura T."/>
        </authorList>
    </citation>
    <scope>NUCLEOTIDE SEQUENCE [LARGE SCALE GENOMIC DNA]</scope>
    <source>
        <strain evidence="3 4">NBRC 15435</strain>
    </source>
</reference>
<feature type="active site" description="Tele-phosphohistidine intermediate" evidence="1">
    <location>
        <position position="9"/>
    </location>
</feature>
<protein>
    <submittedName>
        <fullName evidence="3">Putative phosphoglycerate mutase GpmB</fullName>
    </submittedName>
</protein>
<dbReference type="PANTHER" id="PTHR48100:SF1">
    <property type="entry name" value="HISTIDINE PHOSPHATASE FAMILY PROTEIN-RELATED"/>
    <property type="match status" value="1"/>
</dbReference>
<dbReference type="AlphaFoldDB" id="A0A8J3TML8"/>
<feature type="active site" description="Proton donor/acceptor" evidence="1">
    <location>
        <position position="82"/>
    </location>
</feature>
<dbReference type="GO" id="GO:0016791">
    <property type="term" value="F:phosphatase activity"/>
    <property type="evidence" value="ECO:0007669"/>
    <property type="project" value="TreeGrafter"/>
</dbReference>
<dbReference type="RefSeq" id="WP_203953202.1">
    <property type="nucleotide sequence ID" value="NZ_BOOO01000013.1"/>
</dbReference>
<dbReference type="Pfam" id="PF00300">
    <property type="entry name" value="His_Phos_1"/>
    <property type="match status" value="1"/>
</dbReference>
<keyword evidence="4" id="KW-1185">Reference proteome</keyword>
<dbReference type="Proteomes" id="UP000650628">
    <property type="component" value="Unassembled WGS sequence"/>
</dbReference>
<dbReference type="InterPro" id="IPR029033">
    <property type="entry name" value="His_PPase_superfam"/>
</dbReference>
<dbReference type="GO" id="GO:0005737">
    <property type="term" value="C:cytoplasm"/>
    <property type="evidence" value="ECO:0007669"/>
    <property type="project" value="TreeGrafter"/>
</dbReference>
<evidence type="ECO:0000256" key="1">
    <source>
        <dbReference type="PIRSR" id="PIRSR613078-1"/>
    </source>
</evidence>
<evidence type="ECO:0000313" key="4">
    <source>
        <dbReference type="Proteomes" id="UP000650628"/>
    </source>
</evidence>
<dbReference type="EMBL" id="BOOO01000013">
    <property type="protein sequence ID" value="GII29218.1"/>
    <property type="molecule type" value="Genomic_DNA"/>
</dbReference>
<name>A0A8J3TML8_9ACTN</name>
<comment type="caution">
    <text evidence="3">The sequence shown here is derived from an EMBL/GenBank/DDBJ whole genome shotgun (WGS) entry which is preliminary data.</text>
</comment>
<accession>A0A8J3TML8</accession>
<feature type="binding site" evidence="2">
    <location>
        <begin position="21"/>
        <end position="22"/>
    </location>
    <ligand>
        <name>substrate</name>
    </ligand>
</feature>
<dbReference type="Gene3D" id="3.40.50.1240">
    <property type="entry name" value="Phosphoglycerate mutase-like"/>
    <property type="match status" value="1"/>
</dbReference>
<dbReference type="InterPro" id="IPR013078">
    <property type="entry name" value="His_Pase_superF_clade-1"/>
</dbReference>